<name>A0A2T1LUW9_9CHRO</name>
<dbReference type="InterPro" id="IPR014729">
    <property type="entry name" value="Rossmann-like_a/b/a_fold"/>
</dbReference>
<evidence type="ECO:0000313" key="5">
    <source>
        <dbReference type="Proteomes" id="UP000239001"/>
    </source>
</evidence>
<evidence type="ECO:0000313" key="4">
    <source>
        <dbReference type="EMBL" id="PSF35424.1"/>
    </source>
</evidence>
<dbReference type="OrthoDB" id="516822at2"/>
<dbReference type="SUPFAM" id="SSF52402">
    <property type="entry name" value="Adenine nucleotide alpha hydrolases-like"/>
    <property type="match status" value="1"/>
</dbReference>
<feature type="domain" description="UspA" evidence="3">
    <location>
        <begin position="1"/>
        <end position="157"/>
    </location>
</feature>
<evidence type="ECO:0000256" key="2">
    <source>
        <dbReference type="PIRNR" id="PIRNR006276"/>
    </source>
</evidence>
<keyword evidence="2" id="KW-0963">Cytoplasm</keyword>
<dbReference type="Pfam" id="PF00582">
    <property type="entry name" value="Usp"/>
    <property type="match status" value="1"/>
</dbReference>
<sequence>MFNKILVAIDMSEGAKDVYSTALSLVIKHNANLILLHVLSHEEEYSPLPIPPNLIDIYPATGNDLTLETWRQQWEEFEFEGLEMLKKRAEEATKAGIQVEYQQIYGSSGQTICQLAQDSQVDLIIVGRRGRSGLSELLLGSVSNYVLHHAPCSVLIVQLPGKKGEL</sequence>
<dbReference type="CDD" id="cd00293">
    <property type="entry name" value="USP-like"/>
    <property type="match status" value="1"/>
</dbReference>
<dbReference type="Gene3D" id="3.40.50.620">
    <property type="entry name" value="HUPs"/>
    <property type="match status" value="1"/>
</dbReference>
<dbReference type="PANTHER" id="PTHR46268">
    <property type="entry name" value="STRESS RESPONSE PROTEIN NHAX"/>
    <property type="match status" value="1"/>
</dbReference>
<dbReference type="AlphaFoldDB" id="A0A2T1LUW9"/>
<dbReference type="Proteomes" id="UP000239001">
    <property type="component" value="Unassembled WGS sequence"/>
</dbReference>
<accession>A0A2T1LUW9</accession>
<comment type="caution">
    <text evidence="4">The sequence shown here is derived from an EMBL/GenBank/DDBJ whole genome shotgun (WGS) entry which is preliminary data.</text>
</comment>
<dbReference type="PRINTS" id="PR01438">
    <property type="entry name" value="UNVRSLSTRESS"/>
</dbReference>
<evidence type="ECO:0000259" key="3">
    <source>
        <dbReference type="Pfam" id="PF00582"/>
    </source>
</evidence>
<dbReference type="InterPro" id="IPR006016">
    <property type="entry name" value="UspA"/>
</dbReference>
<gene>
    <name evidence="4" type="ORF">C7H19_16725</name>
</gene>
<dbReference type="PANTHER" id="PTHR46268:SF8">
    <property type="entry name" value="UNIVERSAL STRESS PROTEIN SLL1388"/>
    <property type="match status" value="1"/>
</dbReference>
<dbReference type="RefSeq" id="WP_106458064.1">
    <property type="nucleotide sequence ID" value="NZ_PXOH01000020.1"/>
</dbReference>
<evidence type="ECO:0000256" key="1">
    <source>
        <dbReference type="ARBA" id="ARBA00008791"/>
    </source>
</evidence>
<reference evidence="4 5" key="1">
    <citation type="submission" date="2018-03" db="EMBL/GenBank/DDBJ databases">
        <title>The ancient ancestry and fast evolution of plastids.</title>
        <authorList>
            <person name="Moore K.R."/>
            <person name="Magnabosco C."/>
            <person name="Momper L."/>
            <person name="Gold D.A."/>
            <person name="Bosak T."/>
            <person name="Fournier G.P."/>
        </authorList>
    </citation>
    <scope>NUCLEOTIDE SEQUENCE [LARGE SCALE GENOMIC DNA]</scope>
    <source>
        <strain evidence="4 5">CCALA 016</strain>
    </source>
</reference>
<comment type="similarity">
    <text evidence="1 2">Belongs to the universal stress protein A family.</text>
</comment>
<comment type="subcellular location">
    <subcellularLocation>
        <location evidence="2">Cytoplasm</location>
    </subcellularLocation>
</comment>
<organism evidence="4 5">
    <name type="scientific">Aphanothece hegewaldii CCALA 016</name>
    <dbReference type="NCBI Taxonomy" id="2107694"/>
    <lineage>
        <taxon>Bacteria</taxon>
        <taxon>Bacillati</taxon>
        <taxon>Cyanobacteriota</taxon>
        <taxon>Cyanophyceae</taxon>
        <taxon>Oscillatoriophycideae</taxon>
        <taxon>Chroococcales</taxon>
        <taxon>Aphanothecaceae</taxon>
        <taxon>Aphanothece</taxon>
    </lineage>
</organism>
<reference evidence="4 5" key="2">
    <citation type="submission" date="2018-03" db="EMBL/GenBank/DDBJ databases">
        <authorList>
            <person name="Keele B.F."/>
        </authorList>
    </citation>
    <scope>NUCLEOTIDE SEQUENCE [LARGE SCALE GENOMIC DNA]</scope>
    <source>
        <strain evidence="4 5">CCALA 016</strain>
    </source>
</reference>
<protein>
    <recommendedName>
        <fullName evidence="2">Universal stress protein</fullName>
    </recommendedName>
</protein>
<dbReference type="EMBL" id="PXOH01000020">
    <property type="protein sequence ID" value="PSF35424.1"/>
    <property type="molecule type" value="Genomic_DNA"/>
</dbReference>
<keyword evidence="5" id="KW-1185">Reference proteome</keyword>
<dbReference type="GO" id="GO:0005737">
    <property type="term" value="C:cytoplasm"/>
    <property type="evidence" value="ECO:0007669"/>
    <property type="project" value="UniProtKB-SubCell"/>
</dbReference>
<dbReference type="PIRSF" id="PIRSF006276">
    <property type="entry name" value="UspA"/>
    <property type="match status" value="1"/>
</dbReference>
<dbReference type="InterPro" id="IPR006015">
    <property type="entry name" value="Universal_stress_UspA"/>
</dbReference>
<proteinExistence type="inferred from homology"/>